<dbReference type="InterPro" id="IPR046335">
    <property type="entry name" value="LacI/GalR-like_sensor"/>
</dbReference>
<feature type="domain" description="HTH lacI-type" evidence="4">
    <location>
        <begin position="15"/>
        <end position="66"/>
    </location>
</feature>
<keyword evidence="1" id="KW-0805">Transcription regulation</keyword>
<dbReference type="SMART" id="SM00354">
    <property type="entry name" value="HTH_LACI"/>
    <property type="match status" value="1"/>
</dbReference>
<dbReference type="CDD" id="cd01392">
    <property type="entry name" value="HTH_LacI"/>
    <property type="match status" value="1"/>
</dbReference>
<dbReference type="Pfam" id="PF13377">
    <property type="entry name" value="Peripla_BP_3"/>
    <property type="match status" value="1"/>
</dbReference>
<dbReference type="CDD" id="cd06267">
    <property type="entry name" value="PBP1_LacI_sugar_binding-like"/>
    <property type="match status" value="1"/>
</dbReference>
<dbReference type="InterPro" id="IPR010982">
    <property type="entry name" value="Lambda_DNA-bd_dom_sf"/>
</dbReference>
<dbReference type="InterPro" id="IPR000843">
    <property type="entry name" value="HTH_LacI"/>
</dbReference>
<dbReference type="PANTHER" id="PTHR30146">
    <property type="entry name" value="LACI-RELATED TRANSCRIPTIONAL REPRESSOR"/>
    <property type="match status" value="1"/>
</dbReference>
<protein>
    <submittedName>
        <fullName evidence="5">LacI family DNA-binding transcriptional regulator</fullName>
    </submittedName>
</protein>
<dbReference type="Proteomes" id="UP000632063">
    <property type="component" value="Unassembled WGS sequence"/>
</dbReference>
<keyword evidence="2 5" id="KW-0238">DNA-binding</keyword>
<gene>
    <name evidence="5" type="ORF">IG616_10945</name>
</gene>
<evidence type="ECO:0000256" key="3">
    <source>
        <dbReference type="ARBA" id="ARBA00023163"/>
    </source>
</evidence>
<comment type="caution">
    <text evidence="5">The sequence shown here is derived from an EMBL/GenBank/DDBJ whole genome shotgun (WGS) entry which is preliminary data.</text>
</comment>
<dbReference type="RefSeq" id="WP_192148195.1">
    <property type="nucleotide sequence ID" value="NZ_JACYXI010000006.1"/>
</dbReference>
<evidence type="ECO:0000259" key="4">
    <source>
        <dbReference type="PROSITE" id="PS50932"/>
    </source>
</evidence>
<evidence type="ECO:0000313" key="6">
    <source>
        <dbReference type="Proteomes" id="UP000632063"/>
    </source>
</evidence>
<keyword evidence="6" id="KW-1185">Reference proteome</keyword>
<dbReference type="GO" id="GO:0003677">
    <property type="term" value="F:DNA binding"/>
    <property type="evidence" value="ECO:0007669"/>
    <property type="project" value="UniProtKB-KW"/>
</dbReference>
<sequence length="353" mass="37572">MTILAGKKVKPSRKVRLEDIAERCGVSLSTVSRALAGEKGVSADIRAKVAEVARSLNYQVAASLAGRKVILAASSAAMIDYVRNQFTAHVLEGLHQRAETLSVEIVTQPVASAAEDIGMLRTAAADESVAGFLFLSLDDDDLLALTSGFGKPVVLINGEDPLMRLSSVSPCNRSAAHMATAYLQGLGHERILFVMRRGRSTIERRLEGWRDAMLAQKISGADDMVIVVEDWLPELAAAAVEQRIASRKLDFTAILAAGESLAAGAMQAISRAGYRVPDDVSVMGIDNLPQAGFYNPPLTSIHVPMREIGAAALDLLFGAASSLAGPAQRIELACHIVERQSTAVAPRKRAGHL</sequence>
<dbReference type="PROSITE" id="PS50932">
    <property type="entry name" value="HTH_LACI_2"/>
    <property type="match status" value="1"/>
</dbReference>
<proteinExistence type="predicted"/>
<evidence type="ECO:0000313" key="5">
    <source>
        <dbReference type="EMBL" id="MBD8892068.1"/>
    </source>
</evidence>
<dbReference type="Pfam" id="PF00356">
    <property type="entry name" value="LacI"/>
    <property type="match status" value="1"/>
</dbReference>
<organism evidence="5 6">
    <name type="scientific">Roseibium litorale</name>
    <dbReference type="NCBI Taxonomy" id="2803841"/>
    <lineage>
        <taxon>Bacteria</taxon>
        <taxon>Pseudomonadati</taxon>
        <taxon>Pseudomonadota</taxon>
        <taxon>Alphaproteobacteria</taxon>
        <taxon>Hyphomicrobiales</taxon>
        <taxon>Stappiaceae</taxon>
        <taxon>Roseibium</taxon>
    </lineage>
</organism>
<reference evidence="5 6" key="2">
    <citation type="journal article" date="2021" name="Int. J. Syst. Evol. Microbiol.">
        <title>Roseibium litorale sp. nov., isolated from a tidal flat sediment and proposal for the reclassification of Labrenzia polysiphoniae as Roseibium polysiphoniae comb. nov.</title>
        <authorList>
            <person name="Liu Y."/>
            <person name="Pei T."/>
            <person name="Du J."/>
            <person name="Chao M."/>
            <person name="Deng M.R."/>
            <person name="Zhu H."/>
        </authorList>
    </citation>
    <scope>NUCLEOTIDE SEQUENCE [LARGE SCALE GENOMIC DNA]</scope>
    <source>
        <strain evidence="5 6">4C16A</strain>
    </source>
</reference>
<accession>A0ABR9CMX9</accession>
<dbReference type="EMBL" id="JACYXI010000006">
    <property type="protein sequence ID" value="MBD8892068.1"/>
    <property type="molecule type" value="Genomic_DNA"/>
</dbReference>
<reference evidence="6" key="1">
    <citation type="submission" date="2020-09" db="EMBL/GenBank/DDBJ databases">
        <title>The genome sequence of strain Labrenzia suaedae 4C16A.</title>
        <authorList>
            <person name="Liu Y."/>
        </authorList>
    </citation>
    <scope>NUCLEOTIDE SEQUENCE [LARGE SCALE GENOMIC DNA]</scope>
    <source>
        <strain evidence="6">4C16A</strain>
    </source>
</reference>
<dbReference type="Gene3D" id="1.10.260.40">
    <property type="entry name" value="lambda repressor-like DNA-binding domains"/>
    <property type="match status" value="1"/>
</dbReference>
<dbReference type="InterPro" id="IPR028082">
    <property type="entry name" value="Peripla_BP_I"/>
</dbReference>
<keyword evidence="3" id="KW-0804">Transcription</keyword>
<dbReference type="SUPFAM" id="SSF47413">
    <property type="entry name" value="lambda repressor-like DNA-binding domains"/>
    <property type="match status" value="1"/>
</dbReference>
<dbReference type="PANTHER" id="PTHR30146:SF109">
    <property type="entry name" value="HTH-TYPE TRANSCRIPTIONAL REGULATOR GALS"/>
    <property type="match status" value="1"/>
</dbReference>
<dbReference type="Gene3D" id="3.40.50.2300">
    <property type="match status" value="2"/>
</dbReference>
<evidence type="ECO:0000256" key="1">
    <source>
        <dbReference type="ARBA" id="ARBA00023015"/>
    </source>
</evidence>
<dbReference type="SUPFAM" id="SSF53822">
    <property type="entry name" value="Periplasmic binding protein-like I"/>
    <property type="match status" value="1"/>
</dbReference>
<name>A0ABR9CMX9_9HYPH</name>
<evidence type="ECO:0000256" key="2">
    <source>
        <dbReference type="ARBA" id="ARBA00023125"/>
    </source>
</evidence>